<keyword evidence="9" id="KW-1185">Reference proteome</keyword>
<feature type="transmembrane region" description="Helical" evidence="6">
    <location>
        <begin position="262"/>
        <end position="283"/>
    </location>
</feature>
<keyword evidence="3 6" id="KW-0812">Transmembrane</keyword>
<dbReference type="KEGG" id="mph:MLP_50650"/>
<evidence type="ECO:0000259" key="7">
    <source>
        <dbReference type="PROSITE" id="PS50850"/>
    </source>
</evidence>
<proteinExistence type="predicted"/>
<dbReference type="STRING" id="1032480.MLP_50650"/>
<feature type="transmembrane region" description="Helical" evidence="6">
    <location>
        <begin position="328"/>
        <end position="346"/>
    </location>
</feature>
<dbReference type="HOGENOM" id="CLU_028452_0_1_11"/>
<dbReference type="OrthoDB" id="9795150at2"/>
<evidence type="ECO:0000256" key="3">
    <source>
        <dbReference type="ARBA" id="ARBA00022692"/>
    </source>
</evidence>
<accession>F5XH71</accession>
<keyword evidence="5 6" id="KW-0472">Membrane</keyword>
<dbReference type="PANTHER" id="PTHR43702">
    <property type="entry name" value="L-FUCOSE-PROTON SYMPORTER"/>
    <property type="match status" value="1"/>
</dbReference>
<dbReference type="InterPro" id="IPR005275">
    <property type="entry name" value="Lfuc_symporter_FucP"/>
</dbReference>
<dbReference type="GO" id="GO:0015535">
    <property type="term" value="F:fucose:proton symporter activity"/>
    <property type="evidence" value="ECO:0007669"/>
    <property type="project" value="InterPro"/>
</dbReference>
<evidence type="ECO:0000256" key="5">
    <source>
        <dbReference type="ARBA" id="ARBA00023136"/>
    </source>
</evidence>
<keyword evidence="4 6" id="KW-1133">Transmembrane helix</keyword>
<dbReference type="PANTHER" id="PTHR43702:SF11">
    <property type="entry name" value="L-FUCOSE-PROTON SYMPORTER"/>
    <property type="match status" value="1"/>
</dbReference>
<evidence type="ECO:0000256" key="2">
    <source>
        <dbReference type="ARBA" id="ARBA00022475"/>
    </source>
</evidence>
<dbReference type="InterPro" id="IPR050375">
    <property type="entry name" value="MFS_TsgA-like"/>
</dbReference>
<protein>
    <submittedName>
        <fullName evidence="8">L-fucose transporter</fullName>
    </submittedName>
</protein>
<feature type="transmembrane region" description="Helical" evidence="6">
    <location>
        <begin position="295"/>
        <end position="316"/>
    </location>
</feature>
<dbReference type="NCBIfam" id="TIGR00885">
    <property type="entry name" value="fucP"/>
    <property type="match status" value="1"/>
</dbReference>
<name>F5XH71_MICPN</name>
<organism evidence="8 9">
    <name type="scientific">Microlunatus phosphovorus (strain ATCC 700054 / DSM 10555 / JCM 9379 / NBRC 101784 / NCIMB 13414 / VKM Ac-1990 / NM-1)</name>
    <dbReference type="NCBI Taxonomy" id="1032480"/>
    <lineage>
        <taxon>Bacteria</taxon>
        <taxon>Bacillati</taxon>
        <taxon>Actinomycetota</taxon>
        <taxon>Actinomycetes</taxon>
        <taxon>Propionibacteriales</taxon>
        <taxon>Propionibacteriaceae</taxon>
        <taxon>Microlunatus</taxon>
    </lineage>
</organism>
<evidence type="ECO:0000313" key="9">
    <source>
        <dbReference type="Proteomes" id="UP000007947"/>
    </source>
</evidence>
<evidence type="ECO:0000313" key="8">
    <source>
        <dbReference type="EMBL" id="BAK38079.1"/>
    </source>
</evidence>
<dbReference type="eggNOG" id="COG0738">
    <property type="taxonomic scope" value="Bacteria"/>
</dbReference>
<feature type="transmembrane region" description="Helical" evidence="6">
    <location>
        <begin position="65"/>
        <end position="85"/>
    </location>
</feature>
<feature type="transmembrane region" description="Helical" evidence="6">
    <location>
        <begin position="352"/>
        <end position="373"/>
    </location>
</feature>
<feature type="transmembrane region" description="Helical" evidence="6">
    <location>
        <begin position="23"/>
        <end position="45"/>
    </location>
</feature>
<dbReference type="InterPro" id="IPR036259">
    <property type="entry name" value="MFS_trans_sf"/>
</dbReference>
<dbReference type="SUPFAM" id="SSF103473">
    <property type="entry name" value="MFS general substrate transporter"/>
    <property type="match status" value="1"/>
</dbReference>
<dbReference type="PROSITE" id="PS50850">
    <property type="entry name" value="MFS"/>
    <property type="match status" value="1"/>
</dbReference>
<evidence type="ECO:0000256" key="1">
    <source>
        <dbReference type="ARBA" id="ARBA00004429"/>
    </source>
</evidence>
<dbReference type="InterPro" id="IPR011701">
    <property type="entry name" value="MFS"/>
</dbReference>
<sequence length="450" mass="47465">MTQTVTHEESSPPGSGGEQKAKWVYPGMGLLFVAIVGCFTAWGIAADLTTPMVAGFKRIFDMSTFQASLVQLAYFGAYFLLALPAAFINEKFGYKVGLLTGLALAAAGAFLFYPASKIMTFSAFLIALFAMAAGCSILETSANPYVMSLGPEETATRRLNLAQAFNPVGTNIGVLLAASLILPKLDAPVDLASATPEQIHDIRAGQLAAVMGPYIGLGLLLVVIWILIAVQKSPKIVEEFPDTGDGGGSGAMFKILWRSRRYRFGVIAQFFNVAAQVCTWTYIIVYVQEALDGSLALGGLFLQVSLILFLISRFIMTWLIGRIRPTKVLAVLSVLAVVLCLYAMVASNLSGAIALVGVSFCLSLMFPTIYGVALTGLGPATKFGAAGLVMAIVGGAIMPLVQGSLLDATSAAFSFLVPAICFAVVAAFAFFDLKAKEDVHISSAAEGELA</sequence>
<gene>
    <name evidence="8" type="primary">fucP</name>
    <name evidence="8" type="ordered locus">MLP_50650</name>
</gene>
<dbReference type="EMBL" id="AP012204">
    <property type="protein sequence ID" value="BAK38079.1"/>
    <property type="molecule type" value="Genomic_DNA"/>
</dbReference>
<feature type="transmembrane region" description="Helical" evidence="6">
    <location>
        <begin position="211"/>
        <end position="230"/>
    </location>
</feature>
<keyword evidence="2" id="KW-1003">Cell membrane</keyword>
<feature type="transmembrane region" description="Helical" evidence="6">
    <location>
        <begin position="118"/>
        <end position="138"/>
    </location>
</feature>
<dbReference type="CDD" id="cd17394">
    <property type="entry name" value="MFS_FucP_like"/>
    <property type="match status" value="1"/>
</dbReference>
<feature type="domain" description="Major facilitator superfamily (MFS) profile" evidence="7">
    <location>
        <begin position="30"/>
        <end position="437"/>
    </location>
</feature>
<comment type="subcellular location">
    <subcellularLocation>
        <location evidence="1">Cell inner membrane</location>
        <topology evidence="1">Multi-pass membrane protein</topology>
    </subcellularLocation>
</comment>
<evidence type="ECO:0000256" key="6">
    <source>
        <dbReference type="SAM" id="Phobius"/>
    </source>
</evidence>
<dbReference type="InterPro" id="IPR020846">
    <property type="entry name" value="MFS_dom"/>
</dbReference>
<feature type="transmembrane region" description="Helical" evidence="6">
    <location>
        <begin position="92"/>
        <end position="112"/>
    </location>
</feature>
<feature type="transmembrane region" description="Helical" evidence="6">
    <location>
        <begin position="159"/>
        <end position="182"/>
    </location>
</feature>
<evidence type="ECO:0000256" key="4">
    <source>
        <dbReference type="ARBA" id="ARBA00022989"/>
    </source>
</evidence>
<dbReference type="Proteomes" id="UP000007947">
    <property type="component" value="Chromosome"/>
</dbReference>
<feature type="transmembrane region" description="Helical" evidence="6">
    <location>
        <begin position="385"/>
        <end position="405"/>
    </location>
</feature>
<feature type="transmembrane region" description="Helical" evidence="6">
    <location>
        <begin position="411"/>
        <end position="431"/>
    </location>
</feature>
<reference evidence="8 9" key="1">
    <citation type="submission" date="2011-05" db="EMBL/GenBank/DDBJ databases">
        <title>Whole genome sequence of Microlunatus phosphovorus NM-1.</title>
        <authorList>
            <person name="Hosoyama A."/>
            <person name="Sasaki K."/>
            <person name="Harada T."/>
            <person name="Igarashi R."/>
            <person name="Kawakoshi A."/>
            <person name="Sasagawa M."/>
            <person name="Fukada J."/>
            <person name="Nakamura S."/>
            <person name="Katano Y."/>
            <person name="Hanada S."/>
            <person name="Kamagata Y."/>
            <person name="Nakamura N."/>
            <person name="Yamazaki S."/>
            <person name="Fujita N."/>
        </authorList>
    </citation>
    <scope>NUCLEOTIDE SEQUENCE [LARGE SCALE GENOMIC DNA]</scope>
    <source>
        <strain evidence="9">ATCC 700054 / DSM 10555 / JCM 9379 / NBRC 101784 / NCIMB 13414 / VKM Ac-1990 / NM-1</strain>
    </source>
</reference>
<dbReference type="Gene3D" id="1.20.1250.20">
    <property type="entry name" value="MFS general substrate transporter like domains"/>
    <property type="match status" value="2"/>
</dbReference>
<dbReference type="AlphaFoldDB" id="F5XH71"/>
<dbReference type="RefSeq" id="WP_013865893.1">
    <property type="nucleotide sequence ID" value="NC_015635.1"/>
</dbReference>
<dbReference type="Pfam" id="PF07690">
    <property type="entry name" value="MFS_1"/>
    <property type="match status" value="1"/>
</dbReference>
<dbReference type="GO" id="GO:0005886">
    <property type="term" value="C:plasma membrane"/>
    <property type="evidence" value="ECO:0007669"/>
    <property type="project" value="UniProtKB-SubCell"/>
</dbReference>